<gene>
    <name evidence="2" type="ORF">WMY93_001769</name>
</gene>
<reference evidence="3" key="1">
    <citation type="submission" date="2024-04" db="EMBL/GenBank/DDBJ databases">
        <title>Salinicola lusitanus LLJ914,a marine bacterium isolated from the Okinawa Trough.</title>
        <authorList>
            <person name="Li J."/>
        </authorList>
    </citation>
    <scope>NUCLEOTIDE SEQUENCE [LARGE SCALE GENOMIC DNA]</scope>
</reference>
<feature type="region of interest" description="Disordered" evidence="1">
    <location>
        <begin position="42"/>
        <end position="73"/>
    </location>
</feature>
<proteinExistence type="predicted"/>
<protein>
    <recommendedName>
        <fullName evidence="4">Secreted protein</fullName>
    </recommendedName>
</protein>
<dbReference type="InterPro" id="IPR013328">
    <property type="entry name" value="6PGD_dom2"/>
</dbReference>
<evidence type="ECO:0008006" key="4">
    <source>
        <dbReference type="Google" id="ProtNLM"/>
    </source>
</evidence>
<accession>A0AAW0PSZ3</accession>
<evidence type="ECO:0000313" key="3">
    <source>
        <dbReference type="Proteomes" id="UP001460270"/>
    </source>
</evidence>
<sequence>MTQVTAHALMTQVTAHALMTQVTAHALMTQVTAHALMTQVSAHTHRLNNKTSRPVQVGQAPAGAGWSHVSEGRGSGDVRGLGMRYAFIGPMETMHLNAPEERLNERSHRVIHTTTSLPHQILAPRSHSRAAECVPASARRD</sequence>
<dbReference type="Gene3D" id="1.10.1040.10">
    <property type="entry name" value="N-(1-d-carboxylethyl)-l-norvaline Dehydrogenase, domain 2"/>
    <property type="match status" value="1"/>
</dbReference>
<comment type="caution">
    <text evidence="2">The sequence shown here is derived from an EMBL/GenBank/DDBJ whole genome shotgun (WGS) entry which is preliminary data.</text>
</comment>
<dbReference type="AlphaFoldDB" id="A0AAW0PSZ3"/>
<evidence type="ECO:0000256" key="1">
    <source>
        <dbReference type="SAM" id="MobiDB-lite"/>
    </source>
</evidence>
<keyword evidence="3" id="KW-1185">Reference proteome</keyword>
<dbReference type="Proteomes" id="UP001460270">
    <property type="component" value="Unassembled WGS sequence"/>
</dbReference>
<dbReference type="EMBL" id="JBBPFD010000002">
    <property type="protein sequence ID" value="KAK7938443.1"/>
    <property type="molecule type" value="Genomic_DNA"/>
</dbReference>
<organism evidence="2 3">
    <name type="scientific">Mugilogobius chulae</name>
    <name type="common">yellowstripe goby</name>
    <dbReference type="NCBI Taxonomy" id="88201"/>
    <lineage>
        <taxon>Eukaryota</taxon>
        <taxon>Metazoa</taxon>
        <taxon>Chordata</taxon>
        <taxon>Craniata</taxon>
        <taxon>Vertebrata</taxon>
        <taxon>Euteleostomi</taxon>
        <taxon>Actinopterygii</taxon>
        <taxon>Neopterygii</taxon>
        <taxon>Teleostei</taxon>
        <taxon>Neoteleostei</taxon>
        <taxon>Acanthomorphata</taxon>
        <taxon>Gobiaria</taxon>
        <taxon>Gobiiformes</taxon>
        <taxon>Gobioidei</taxon>
        <taxon>Gobiidae</taxon>
        <taxon>Gobionellinae</taxon>
        <taxon>Mugilogobius</taxon>
    </lineage>
</organism>
<name>A0AAW0PSZ3_9GOBI</name>
<evidence type="ECO:0000313" key="2">
    <source>
        <dbReference type="EMBL" id="KAK7938443.1"/>
    </source>
</evidence>